<dbReference type="Gene3D" id="1.20.120.530">
    <property type="entry name" value="GntR ligand-binding domain-like"/>
    <property type="match status" value="1"/>
</dbReference>
<dbReference type="GO" id="GO:0003700">
    <property type="term" value="F:DNA-binding transcription factor activity"/>
    <property type="evidence" value="ECO:0007669"/>
    <property type="project" value="InterPro"/>
</dbReference>
<dbReference type="InterPro" id="IPR011711">
    <property type="entry name" value="GntR_C"/>
</dbReference>
<dbReference type="Pfam" id="PF07729">
    <property type="entry name" value="FCD"/>
    <property type="match status" value="1"/>
</dbReference>
<protein>
    <submittedName>
        <fullName evidence="5">DNA-binding FadR family transcriptional regulator</fullName>
    </submittedName>
</protein>
<evidence type="ECO:0000313" key="6">
    <source>
        <dbReference type="Proteomes" id="UP000316560"/>
    </source>
</evidence>
<dbReference type="InterPro" id="IPR000524">
    <property type="entry name" value="Tscrpt_reg_HTH_GntR"/>
</dbReference>
<keyword evidence="3" id="KW-0804">Transcription</keyword>
<dbReference type="InterPro" id="IPR036388">
    <property type="entry name" value="WH-like_DNA-bd_sf"/>
</dbReference>
<dbReference type="EMBL" id="VFRA01000001">
    <property type="protein sequence ID" value="TQO19252.1"/>
    <property type="molecule type" value="Genomic_DNA"/>
</dbReference>
<comment type="caution">
    <text evidence="5">The sequence shown here is derived from an EMBL/GenBank/DDBJ whole genome shotgun (WGS) entry which is preliminary data.</text>
</comment>
<dbReference type="OrthoDB" id="4535513at2"/>
<name>A0A8H2PU56_9MICO</name>
<proteinExistence type="predicted"/>
<evidence type="ECO:0000256" key="3">
    <source>
        <dbReference type="ARBA" id="ARBA00023163"/>
    </source>
</evidence>
<dbReference type="SUPFAM" id="SSF48008">
    <property type="entry name" value="GntR ligand-binding domain-like"/>
    <property type="match status" value="1"/>
</dbReference>
<dbReference type="SMART" id="SM00895">
    <property type="entry name" value="FCD"/>
    <property type="match status" value="1"/>
</dbReference>
<dbReference type="CDD" id="cd07377">
    <property type="entry name" value="WHTH_GntR"/>
    <property type="match status" value="1"/>
</dbReference>
<dbReference type="PRINTS" id="PR00035">
    <property type="entry name" value="HTHGNTR"/>
</dbReference>
<evidence type="ECO:0000256" key="1">
    <source>
        <dbReference type="ARBA" id="ARBA00023015"/>
    </source>
</evidence>
<dbReference type="AlphaFoldDB" id="A0A8H2PU56"/>
<dbReference type="InterPro" id="IPR036390">
    <property type="entry name" value="WH_DNA-bd_sf"/>
</dbReference>
<feature type="domain" description="HTH gntR-type" evidence="4">
    <location>
        <begin position="4"/>
        <end position="72"/>
    </location>
</feature>
<keyword evidence="6" id="KW-1185">Reference proteome</keyword>
<dbReference type="GO" id="GO:0003677">
    <property type="term" value="F:DNA binding"/>
    <property type="evidence" value="ECO:0007669"/>
    <property type="project" value="UniProtKB-KW"/>
</dbReference>
<dbReference type="PANTHER" id="PTHR43537">
    <property type="entry name" value="TRANSCRIPTIONAL REGULATOR, GNTR FAMILY"/>
    <property type="match status" value="1"/>
</dbReference>
<dbReference type="SUPFAM" id="SSF46785">
    <property type="entry name" value="Winged helix' DNA-binding domain"/>
    <property type="match status" value="1"/>
</dbReference>
<gene>
    <name evidence="5" type="ORF">FB472_0792</name>
</gene>
<reference evidence="5 6" key="1">
    <citation type="submission" date="2019-06" db="EMBL/GenBank/DDBJ databases">
        <title>Sequencing the genomes of 1000 actinobacteria strains.</title>
        <authorList>
            <person name="Klenk H.-P."/>
        </authorList>
    </citation>
    <scope>NUCLEOTIDE SEQUENCE [LARGE SCALE GENOMIC DNA]</scope>
    <source>
        <strain evidence="5 6">DSM 21947</strain>
    </source>
</reference>
<dbReference type="InterPro" id="IPR008920">
    <property type="entry name" value="TF_FadR/GntR_C"/>
</dbReference>
<evidence type="ECO:0000259" key="4">
    <source>
        <dbReference type="PROSITE" id="PS50949"/>
    </source>
</evidence>
<dbReference type="Proteomes" id="UP000316560">
    <property type="component" value="Unassembled WGS sequence"/>
</dbReference>
<keyword evidence="1" id="KW-0805">Transcription regulation</keyword>
<keyword evidence="2 5" id="KW-0238">DNA-binding</keyword>
<dbReference type="PROSITE" id="PS50949">
    <property type="entry name" value="HTH_GNTR"/>
    <property type="match status" value="1"/>
</dbReference>
<evidence type="ECO:0000313" key="5">
    <source>
        <dbReference type="EMBL" id="TQO19252.1"/>
    </source>
</evidence>
<dbReference type="Gene3D" id="1.10.10.10">
    <property type="entry name" value="Winged helix-like DNA-binding domain superfamily/Winged helix DNA-binding domain"/>
    <property type="match status" value="1"/>
</dbReference>
<sequence length="235" mass="25720">MARKSLVSVVADALLDRIVSGEFEADAALPTAAELSQEYDVSRMTLREALATLQTQNVVRVVAGRGAYVTPIAQWTDIAPVLRMASHGAAQDEASLQLVEVRRMIETGAAALAATRRSDADVALLEIYLDDMRRGNVSEDLELFVSADIAFHDVILRATGNVFVGVLFDPLARVMRDKRQQTSAVPEIQVHAIAEHESVLEAIRSGDAERARLTMDSHMTQTSNDLRHFVLKSPN</sequence>
<evidence type="ECO:0000256" key="2">
    <source>
        <dbReference type="ARBA" id="ARBA00023125"/>
    </source>
</evidence>
<organism evidence="5 6">
    <name type="scientific">Rhodoglobus vestalii</name>
    <dbReference type="NCBI Taxonomy" id="193384"/>
    <lineage>
        <taxon>Bacteria</taxon>
        <taxon>Bacillati</taxon>
        <taxon>Actinomycetota</taxon>
        <taxon>Actinomycetes</taxon>
        <taxon>Micrococcales</taxon>
        <taxon>Microbacteriaceae</taxon>
        <taxon>Rhodoglobus</taxon>
    </lineage>
</organism>
<dbReference type="PANTHER" id="PTHR43537:SF44">
    <property type="entry name" value="GNTR FAMILY REGULATORY PROTEIN"/>
    <property type="match status" value="1"/>
</dbReference>
<dbReference type="Pfam" id="PF00392">
    <property type="entry name" value="GntR"/>
    <property type="match status" value="1"/>
</dbReference>
<dbReference type="RefSeq" id="WP_141989727.1">
    <property type="nucleotide sequence ID" value="NZ_VFRA01000001.1"/>
</dbReference>
<dbReference type="SMART" id="SM00345">
    <property type="entry name" value="HTH_GNTR"/>
    <property type="match status" value="1"/>
</dbReference>
<accession>A0A8H2PU56</accession>